<feature type="transmembrane region" description="Helical" evidence="1">
    <location>
        <begin position="136"/>
        <end position="157"/>
    </location>
</feature>
<organism evidence="2 3">
    <name type="scientific">Alkalicoccobacillus plakortidis</name>
    <dbReference type="NCBI Taxonomy" id="444060"/>
    <lineage>
        <taxon>Bacteria</taxon>
        <taxon>Bacillati</taxon>
        <taxon>Bacillota</taxon>
        <taxon>Bacilli</taxon>
        <taxon>Bacillales</taxon>
        <taxon>Bacillaceae</taxon>
        <taxon>Alkalicoccobacillus</taxon>
    </lineage>
</organism>
<feature type="transmembrane region" description="Helical" evidence="1">
    <location>
        <begin position="37"/>
        <end position="58"/>
    </location>
</feature>
<keyword evidence="3" id="KW-1185">Reference proteome</keyword>
<sequence length="184" mass="20548">MARKENEGNNHLTGDEIQSYFDREIGQISKVVWRTMLFSMIGTGFLILAAFFLLQAAVHFISVASYGNSGATLTHASIMPFVIFGVFGYGGLAILTYVHTNRHNVHRPLILKLTGWLSLIVGTGFCIASMSLWDDILIIPLNTISSLLFAIISYLIYRWMGSPLKKIQGNRAVEHNQSNQQEKV</sequence>
<protein>
    <submittedName>
        <fullName evidence="2">Uncharacterized protein</fullName>
    </submittedName>
</protein>
<reference evidence="2" key="1">
    <citation type="submission" date="2022-06" db="EMBL/GenBank/DDBJ databases">
        <title>Alkalicoccobacillus porphyridii sp. nov., isolated from a marine red alga, Porphyridium purpureum and reclassification of Shouchella plakortidis and Shouchella gibsonii as Alkalicoccobacillus plakortidis comb. nov. and Alkalicoccobacillus gibsonii comb. nov.</title>
        <authorList>
            <person name="Kim K.H."/>
            <person name="Lee J.K."/>
            <person name="Han D.M."/>
            <person name="Baek J.H."/>
            <person name="Jeon C.O."/>
        </authorList>
    </citation>
    <scope>NUCLEOTIDE SEQUENCE</scope>
    <source>
        <strain evidence="2">DSM 19153</strain>
    </source>
</reference>
<comment type="caution">
    <text evidence="2">The sequence shown here is derived from an EMBL/GenBank/DDBJ whole genome shotgun (WGS) entry which is preliminary data.</text>
</comment>
<accession>A0ABT0XHK0</accession>
<evidence type="ECO:0000313" key="2">
    <source>
        <dbReference type="EMBL" id="MCM2675190.1"/>
    </source>
</evidence>
<feature type="transmembrane region" description="Helical" evidence="1">
    <location>
        <begin position="78"/>
        <end position="98"/>
    </location>
</feature>
<keyword evidence="1" id="KW-0812">Transmembrane</keyword>
<keyword evidence="1" id="KW-0472">Membrane</keyword>
<dbReference type="EMBL" id="JAMQJY010000001">
    <property type="protein sequence ID" value="MCM2675190.1"/>
    <property type="molecule type" value="Genomic_DNA"/>
</dbReference>
<keyword evidence="1" id="KW-1133">Transmembrane helix</keyword>
<evidence type="ECO:0000256" key="1">
    <source>
        <dbReference type="SAM" id="Phobius"/>
    </source>
</evidence>
<evidence type="ECO:0000313" key="3">
    <source>
        <dbReference type="Proteomes" id="UP001203665"/>
    </source>
</evidence>
<gene>
    <name evidence="2" type="ORF">NDM98_06580</name>
</gene>
<dbReference type="RefSeq" id="WP_251605578.1">
    <property type="nucleotide sequence ID" value="NZ_JAMQJY010000001.1"/>
</dbReference>
<feature type="transmembrane region" description="Helical" evidence="1">
    <location>
        <begin position="110"/>
        <end position="130"/>
    </location>
</feature>
<dbReference type="Proteomes" id="UP001203665">
    <property type="component" value="Unassembled WGS sequence"/>
</dbReference>
<proteinExistence type="predicted"/>
<name>A0ABT0XHK0_9BACI</name>